<accession>A0A4P7BYU6</accession>
<dbReference type="PANTHER" id="PTHR20974">
    <property type="entry name" value="UPF0585 PROTEIN CG18661"/>
    <property type="match status" value="1"/>
</dbReference>
<keyword evidence="2" id="KW-1185">Reference proteome</keyword>
<reference evidence="1 2" key="1">
    <citation type="submission" date="2019-03" db="EMBL/GenBank/DDBJ databases">
        <title>The genome sequence of Nitrosococcus wardiae strain D1FHST reveals the archetypal metabolic capacity of ammonia-oxidizing Gammaproteobacteria.</title>
        <authorList>
            <person name="Wang L."/>
            <person name="Lim C.K."/>
            <person name="Hanson T.E."/>
            <person name="Dang H."/>
            <person name="Klotz M.G."/>
        </authorList>
    </citation>
    <scope>NUCLEOTIDE SEQUENCE [LARGE SCALE GENOMIC DNA]</scope>
    <source>
        <strain evidence="1 2">D1FHS</strain>
    </source>
</reference>
<dbReference type="Gene3D" id="3.40.50.150">
    <property type="entry name" value="Vaccinia Virus protein VP39"/>
    <property type="match status" value="1"/>
</dbReference>
<name>A0A4P7BYU6_9GAMM</name>
<dbReference type="OrthoDB" id="5563826at2"/>
<proteinExistence type="predicted"/>
<dbReference type="KEGG" id="nwr:E3U44_13220"/>
<organism evidence="1 2">
    <name type="scientific">Nitrosococcus wardiae</name>
    <dbReference type="NCBI Taxonomy" id="1814290"/>
    <lineage>
        <taxon>Bacteria</taxon>
        <taxon>Pseudomonadati</taxon>
        <taxon>Pseudomonadota</taxon>
        <taxon>Gammaproteobacteria</taxon>
        <taxon>Chromatiales</taxon>
        <taxon>Chromatiaceae</taxon>
        <taxon>Nitrosococcus</taxon>
    </lineage>
</organism>
<evidence type="ECO:0000313" key="1">
    <source>
        <dbReference type="EMBL" id="QBQ55363.1"/>
    </source>
</evidence>
<dbReference type="RefSeq" id="WP_134358624.1">
    <property type="nucleotide sequence ID" value="NZ_CP038033.1"/>
</dbReference>
<protein>
    <submittedName>
        <fullName evidence="1">DUF938 domain-containing protein</fullName>
    </submittedName>
</protein>
<gene>
    <name evidence="1" type="ORF">E3U44_13220</name>
</gene>
<dbReference type="AlphaFoldDB" id="A0A4P7BYU6"/>
<evidence type="ECO:0000313" key="2">
    <source>
        <dbReference type="Proteomes" id="UP000294325"/>
    </source>
</evidence>
<dbReference type="Proteomes" id="UP000294325">
    <property type="component" value="Chromosome"/>
</dbReference>
<dbReference type="Pfam" id="PF06080">
    <property type="entry name" value="DUF938"/>
    <property type="match status" value="1"/>
</dbReference>
<dbReference type="InterPro" id="IPR029063">
    <property type="entry name" value="SAM-dependent_MTases_sf"/>
</dbReference>
<dbReference type="SUPFAM" id="SSF53335">
    <property type="entry name" value="S-adenosyl-L-methionine-dependent methyltransferases"/>
    <property type="match status" value="1"/>
</dbReference>
<dbReference type="InterPro" id="IPR010342">
    <property type="entry name" value="DUF938"/>
</dbReference>
<sequence>MIEERPPLDPHPLSDYVAWAGNRNKEPILEVLKKKFPKTEGHVLEFASGSGMHINFFAPHFKHLRFHPSDKDEETFENIKKLRDENHNTNVEEPVKLDLTLPETWSNPKGQPFDAIYCINIFQVAPISIADGMMQCASRLLKEKGFILIYGPFQVAGTFSTASNEEFHNTLRSVGVEEWGLKDITDLNQAAETHGLILKEKISMPANNFCLAYGKA</sequence>
<dbReference type="PANTHER" id="PTHR20974:SF0">
    <property type="entry name" value="UPF0585 PROTEIN CG18661"/>
    <property type="match status" value="1"/>
</dbReference>
<dbReference type="EMBL" id="CP038033">
    <property type="protein sequence ID" value="QBQ55363.1"/>
    <property type="molecule type" value="Genomic_DNA"/>
</dbReference>